<accession>A0ABD2JDY9</accession>
<dbReference type="EMBL" id="JBICBT010000995">
    <property type="protein sequence ID" value="KAL3088805.1"/>
    <property type="molecule type" value="Genomic_DNA"/>
</dbReference>
<proteinExistence type="predicted"/>
<gene>
    <name evidence="1" type="ORF">niasHT_023153</name>
</gene>
<sequence length="152" mass="17436">MFFFIKGLDVNGCKIEELASIDDDEQRTIFGLILRFRGRHGEEMEGTPMPNDSVYFAQRPATPPFCLRRRDQTNAWRMRCCPWNPALWALLTTSTWKFCGKRRKKASTSAFLFATEGPNERVENAVLPVEPGALGTLDDVDMDIFVKKKKEE</sequence>
<evidence type="ECO:0000313" key="2">
    <source>
        <dbReference type="Proteomes" id="UP001620626"/>
    </source>
</evidence>
<keyword evidence="2" id="KW-1185">Reference proteome</keyword>
<dbReference type="AlphaFoldDB" id="A0ABD2JDY9"/>
<evidence type="ECO:0000313" key="1">
    <source>
        <dbReference type="EMBL" id="KAL3088805.1"/>
    </source>
</evidence>
<organism evidence="1 2">
    <name type="scientific">Heterodera trifolii</name>
    <dbReference type="NCBI Taxonomy" id="157864"/>
    <lineage>
        <taxon>Eukaryota</taxon>
        <taxon>Metazoa</taxon>
        <taxon>Ecdysozoa</taxon>
        <taxon>Nematoda</taxon>
        <taxon>Chromadorea</taxon>
        <taxon>Rhabditida</taxon>
        <taxon>Tylenchina</taxon>
        <taxon>Tylenchomorpha</taxon>
        <taxon>Tylenchoidea</taxon>
        <taxon>Heteroderidae</taxon>
        <taxon>Heteroderinae</taxon>
        <taxon>Heterodera</taxon>
    </lineage>
</organism>
<dbReference type="Proteomes" id="UP001620626">
    <property type="component" value="Unassembled WGS sequence"/>
</dbReference>
<reference evidence="1 2" key="1">
    <citation type="submission" date="2024-10" db="EMBL/GenBank/DDBJ databases">
        <authorList>
            <person name="Kim D."/>
        </authorList>
    </citation>
    <scope>NUCLEOTIDE SEQUENCE [LARGE SCALE GENOMIC DNA]</scope>
    <source>
        <strain evidence="1">BH-2024</strain>
    </source>
</reference>
<name>A0ABD2JDY9_9BILA</name>
<protein>
    <submittedName>
        <fullName evidence="1">Uncharacterized protein</fullName>
    </submittedName>
</protein>
<comment type="caution">
    <text evidence="1">The sequence shown here is derived from an EMBL/GenBank/DDBJ whole genome shotgun (WGS) entry which is preliminary data.</text>
</comment>